<protein>
    <recommendedName>
        <fullName evidence="4">DUF1294 domain-containing protein</fullName>
    </recommendedName>
</protein>
<keyword evidence="1" id="KW-0812">Transmembrane</keyword>
<accession>A0ABP7UEK7</accession>
<dbReference type="Proteomes" id="UP001424459">
    <property type="component" value="Unassembled WGS sequence"/>
</dbReference>
<dbReference type="RefSeq" id="WP_344697070.1">
    <property type="nucleotide sequence ID" value="NZ_BAABBR010000001.1"/>
</dbReference>
<keyword evidence="1" id="KW-0472">Membrane</keyword>
<comment type="caution">
    <text evidence="2">The sequence shown here is derived from an EMBL/GenBank/DDBJ whole genome shotgun (WGS) entry which is preliminary data.</text>
</comment>
<evidence type="ECO:0000313" key="2">
    <source>
        <dbReference type="EMBL" id="GAA4040188.1"/>
    </source>
</evidence>
<dbReference type="InterPro" id="IPR010718">
    <property type="entry name" value="DUF1294"/>
</dbReference>
<organism evidence="2 3">
    <name type="scientific">Sphingomonas rosea</name>
    <dbReference type="NCBI Taxonomy" id="335605"/>
    <lineage>
        <taxon>Bacteria</taxon>
        <taxon>Pseudomonadati</taxon>
        <taxon>Pseudomonadota</taxon>
        <taxon>Alphaproteobacteria</taxon>
        <taxon>Sphingomonadales</taxon>
        <taxon>Sphingomonadaceae</taxon>
        <taxon>Sphingomonas</taxon>
    </lineage>
</organism>
<sequence length="93" mass="10333">MTNALPLAAAWLAGVNLWTLWRFWSDKQRARSGERRIPERDLLGLALLGGTPAAFLARHLFRHKTRKEPFSTRLRLIALVQAGLAIGLAAAFA</sequence>
<evidence type="ECO:0000313" key="3">
    <source>
        <dbReference type="Proteomes" id="UP001424459"/>
    </source>
</evidence>
<evidence type="ECO:0008006" key="4">
    <source>
        <dbReference type="Google" id="ProtNLM"/>
    </source>
</evidence>
<dbReference type="Pfam" id="PF06961">
    <property type="entry name" value="DUF1294"/>
    <property type="match status" value="1"/>
</dbReference>
<reference evidence="3" key="1">
    <citation type="journal article" date="2019" name="Int. J. Syst. Evol. Microbiol.">
        <title>The Global Catalogue of Microorganisms (GCM) 10K type strain sequencing project: providing services to taxonomists for standard genome sequencing and annotation.</title>
        <authorList>
            <consortium name="The Broad Institute Genomics Platform"/>
            <consortium name="The Broad Institute Genome Sequencing Center for Infectious Disease"/>
            <person name="Wu L."/>
            <person name="Ma J."/>
        </authorList>
    </citation>
    <scope>NUCLEOTIDE SEQUENCE [LARGE SCALE GENOMIC DNA]</scope>
    <source>
        <strain evidence="3">JCM 17564</strain>
    </source>
</reference>
<gene>
    <name evidence="2" type="ORF">GCM10022281_21400</name>
</gene>
<feature type="transmembrane region" description="Helical" evidence="1">
    <location>
        <begin position="41"/>
        <end position="61"/>
    </location>
</feature>
<evidence type="ECO:0000256" key="1">
    <source>
        <dbReference type="SAM" id="Phobius"/>
    </source>
</evidence>
<name>A0ABP7UEK7_9SPHN</name>
<feature type="transmembrane region" description="Helical" evidence="1">
    <location>
        <begin position="73"/>
        <end position="92"/>
    </location>
</feature>
<proteinExistence type="predicted"/>
<keyword evidence="1" id="KW-1133">Transmembrane helix</keyword>
<dbReference type="EMBL" id="BAABBR010000001">
    <property type="protein sequence ID" value="GAA4040188.1"/>
    <property type="molecule type" value="Genomic_DNA"/>
</dbReference>
<keyword evidence="3" id="KW-1185">Reference proteome</keyword>